<organism evidence="2 3">
    <name type="scientific">Microbacterium wangchenii</name>
    <dbReference type="NCBI Taxonomy" id="2541726"/>
    <lineage>
        <taxon>Bacteria</taxon>
        <taxon>Bacillati</taxon>
        <taxon>Actinomycetota</taxon>
        <taxon>Actinomycetes</taxon>
        <taxon>Micrococcales</taxon>
        <taxon>Microbacteriaceae</taxon>
        <taxon>Microbacterium</taxon>
    </lineage>
</organism>
<feature type="transmembrane region" description="Helical" evidence="1">
    <location>
        <begin position="96"/>
        <end position="115"/>
    </location>
</feature>
<feature type="transmembrane region" description="Helical" evidence="1">
    <location>
        <begin position="6"/>
        <end position="25"/>
    </location>
</feature>
<sequence length="643" mass="67139">MWTELVAAAVVAALLLFLIGGVVGWAGGLRGFALLATGPALTVAVIAVASVVAPWVGLAWSVIPALIALVVAAALSRAVGGRRSRKAAASRRRVDLWLTGTVLVAAGVATTQVMLSIGAPDAISQTFDNVFHLNAVRWILDTGSASSLTLGQITAQSEGLAFYPGAWHALVALVVQLSGVTLPVAVNATVIVVCALVWPMAAIVLTRALFGRTPAATVGAGLLSVAMPVFPILLLDYGVLYPYQLSLALVPVALALTLHVLGWSRLRDAASSWQRALLLAATLGGIALAHPGGFVAWLALSTPIAALLGWSSVRRARSRQARVRVFVAAAVYLVAGAALLRILRPPADARGWAIQSSMGEAFVQGLVGSAWYGVVPVVAAVAVLAGLFFTVRNRSRGAILAAGIFLVALLLFIIVASLPIIPLRDIFTGSWYNNIPRLAALLPLGAVPLGAYGIACFAHAISRRIPVPRRRVALPVLGVVGALVGLAVSQAAPLSPVPAAIASAQRNFDDSGHPPLLSQDERTLLERLDAHVPPGAVVAGNPWTGTSLAYALGDRPVLTPHLLSYEDERLRQLGAELGSSTAGDDTCELAHEFGVRFVLEFSPEEVHDGHHAYPGYENLSESPSMVLRDQVGEARLFELVGCG</sequence>
<feature type="transmembrane region" description="Helical" evidence="1">
    <location>
        <begin position="273"/>
        <end position="289"/>
    </location>
</feature>
<dbReference type="Proteomes" id="UP000295748">
    <property type="component" value="Chromosome"/>
</dbReference>
<dbReference type="Pfam" id="PF20176">
    <property type="entry name" value="DUF6541"/>
    <property type="match status" value="1"/>
</dbReference>
<dbReference type="InterPro" id="IPR046671">
    <property type="entry name" value="DUF6541"/>
</dbReference>
<gene>
    <name evidence="2" type="ORF">E4K62_04945</name>
</gene>
<protein>
    <submittedName>
        <fullName evidence="2">Uncharacterized protein</fullName>
    </submittedName>
</protein>
<feature type="transmembrane region" description="Helical" evidence="1">
    <location>
        <begin position="241"/>
        <end position="261"/>
    </location>
</feature>
<evidence type="ECO:0000313" key="3">
    <source>
        <dbReference type="Proteomes" id="UP000295748"/>
    </source>
</evidence>
<proteinExistence type="predicted"/>
<feature type="transmembrane region" description="Helical" evidence="1">
    <location>
        <begin position="184"/>
        <end position="205"/>
    </location>
</feature>
<feature type="transmembrane region" description="Helical" evidence="1">
    <location>
        <begin position="325"/>
        <end position="343"/>
    </location>
</feature>
<feature type="transmembrane region" description="Helical" evidence="1">
    <location>
        <begin position="441"/>
        <end position="460"/>
    </location>
</feature>
<feature type="transmembrane region" description="Helical" evidence="1">
    <location>
        <begin position="398"/>
        <end position="421"/>
    </location>
</feature>
<feature type="transmembrane region" description="Helical" evidence="1">
    <location>
        <begin position="32"/>
        <end position="52"/>
    </location>
</feature>
<evidence type="ECO:0000313" key="2">
    <source>
        <dbReference type="EMBL" id="QBR88099.1"/>
    </source>
</evidence>
<keyword evidence="3" id="KW-1185">Reference proteome</keyword>
<name>A0ABX5STA5_9MICO</name>
<accession>A0ABX5STA5</accession>
<keyword evidence="1" id="KW-0812">Transmembrane</keyword>
<dbReference type="EMBL" id="CP038266">
    <property type="protein sequence ID" value="QBR88099.1"/>
    <property type="molecule type" value="Genomic_DNA"/>
</dbReference>
<feature type="transmembrane region" description="Helical" evidence="1">
    <location>
        <begin position="217"/>
        <end position="235"/>
    </location>
</feature>
<feature type="transmembrane region" description="Helical" evidence="1">
    <location>
        <begin position="472"/>
        <end position="492"/>
    </location>
</feature>
<dbReference type="RefSeq" id="WP_135064308.1">
    <property type="nucleotide sequence ID" value="NZ_CP038266.1"/>
</dbReference>
<feature type="transmembrane region" description="Helical" evidence="1">
    <location>
        <begin position="160"/>
        <end position="178"/>
    </location>
</feature>
<keyword evidence="1" id="KW-1133">Transmembrane helix</keyword>
<feature type="transmembrane region" description="Helical" evidence="1">
    <location>
        <begin position="58"/>
        <end position="75"/>
    </location>
</feature>
<reference evidence="2 3" key="1">
    <citation type="submission" date="2019-03" db="EMBL/GenBank/DDBJ databases">
        <authorList>
            <person name="Dong K."/>
        </authorList>
    </citation>
    <scope>NUCLEOTIDE SEQUENCE [LARGE SCALE GENOMIC DNA]</scope>
    <source>
        <strain evidence="3">dk512</strain>
    </source>
</reference>
<evidence type="ECO:0000256" key="1">
    <source>
        <dbReference type="SAM" id="Phobius"/>
    </source>
</evidence>
<keyword evidence="1" id="KW-0472">Membrane</keyword>
<feature type="transmembrane region" description="Helical" evidence="1">
    <location>
        <begin position="370"/>
        <end position="391"/>
    </location>
</feature>